<dbReference type="SMART" id="SM00133">
    <property type="entry name" value="S_TK_X"/>
    <property type="match status" value="1"/>
</dbReference>
<feature type="binding site" evidence="14 15">
    <location>
        <position position="36"/>
    </location>
    <ligand>
        <name>ATP</name>
        <dbReference type="ChEBI" id="CHEBI:30616"/>
    </ligand>
</feature>
<evidence type="ECO:0000256" key="11">
    <source>
        <dbReference type="ARBA" id="ARBA00047899"/>
    </source>
</evidence>
<dbReference type="PIRSF" id="PIRSF000606">
    <property type="entry name" value="Ribsml_S6_kin_2"/>
    <property type="match status" value="1"/>
</dbReference>
<evidence type="ECO:0000259" key="18">
    <source>
        <dbReference type="PROSITE" id="PS51285"/>
    </source>
</evidence>
<keyword evidence="5" id="KW-0597">Phosphoprotein</keyword>
<feature type="region of interest" description="Disordered" evidence="16">
    <location>
        <begin position="696"/>
        <end position="729"/>
    </location>
</feature>
<dbReference type="Gene3D" id="1.10.510.10">
    <property type="entry name" value="Transferase(Phosphotransferase) domain 1"/>
    <property type="match status" value="2"/>
</dbReference>
<dbReference type="InterPro" id="IPR000719">
    <property type="entry name" value="Prot_kinase_dom"/>
</dbReference>
<keyword evidence="9" id="KW-0418">Kinase</keyword>
<comment type="caution">
    <text evidence="19">The sequence shown here is derived from an EMBL/GenBank/DDBJ whole genome shotgun (WGS) entry which is preliminary data.</text>
</comment>
<evidence type="ECO:0000256" key="15">
    <source>
        <dbReference type="PROSITE-ProRule" id="PRU10141"/>
    </source>
</evidence>
<feature type="domain" description="Protein kinase" evidence="17">
    <location>
        <begin position="379"/>
        <end position="638"/>
    </location>
</feature>
<dbReference type="FunFam" id="3.30.200.20:FF:000686">
    <property type="entry name" value="Ribosomal protein S6 kinase"/>
    <property type="match status" value="1"/>
</dbReference>
<comment type="catalytic activity">
    <reaction evidence="12">
        <text>L-seryl-[protein] + ATP = O-phospho-L-seryl-[protein] + ADP + H(+)</text>
        <dbReference type="Rhea" id="RHEA:17989"/>
        <dbReference type="Rhea" id="RHEA-COMP:9863"/>
        <dbReference type="Rhea" id="RHEA-COMP:11604"/>
        <dbReference type="ChEBI" id="CHEBI:15378"/>
        <dbReference type="ChEBI" id="CHEBI:29999"/>
        <dbReference type="ChEBI" id="CHEBI:30616"/>
        <dbReference type="ChEBI" id="CHEBI:83421"/>
        <dbReference type="ChEBI" id="CHEBI:456216"/>
        <dbReference type="EC" id="2.7.11.1"/>
    </reaction>
</comment>
<feature type="compositionally biased region" description="Basic and acidic residues" evidence="16">
    <location>
        <begin position="824"/>
        <end position="842"/>
    </location>
</feature>
<feature type="binding site" evidence="14 15">
    <location>
        <position position="408"/>
    </location>
    <ligand>
        <name>ATP</name>
        <dbReference type="ChEBI" id="CHEBI:30616"/>
    </ligand>
</feature>
<sequence length="911" mass="102241">MSNFELLKVLGTGAYGKVFLVRKKGGVDDGRLYAMKVLKKATIVQKRKTTEHTKTERQVLEAVRQSPFLVTLHYAFQTEAKLHLILDYVSGGELFTHLYQREHFTEDQVRIYIGEIILALGHLHKLGIIYRDIKLENILLDSQGHIVLTDFGLSKEFLPHEKDQRAYSFCGTIEYMAPEVVRGGTTGHDIAVDWWSVGVLTYELLTGASPFTVEGERNTQQEISRRILRVNPPMPSGLSPEVSDFISKLLVKDPRKRLGGGEDDAEELKRHCFFAGTDWTELARKNVPAPFVPKISNELDVSNFSDEFTKMTPTDSPAVVPPNYDKIFKGYSYVAPSVLFSENAVSEDIFRMTERRPSHADLIAEKFKDSPFFENYEINLKEGILGDGSFSVCRKCVHRQTGQEYAVKIVTRRLDCTHEINLLRTCQGHPNIVNLHEVYYDEAHTYIVLELLRGGELLERIRRKDRFTESEASQIMRKLVSAVSFMHSHGVVHRDLKPENLLFTDESDDAEIKIVDFGFARKHEKSMHTPCFTLQYAAPEVLRQAFNREEDGYDESCDLWSLGVILFTMLSGRVPFHARSRDDSAAAVMSRIKGGEFNFNDQAWAPVSNQAKQLTKGLLTVDTKQRLQMEDLLTNEWLQGSNTSVYPTTPLMTPGVLTGSSARSAEIGVKKTFKAFHQAHKEGFRLQDVVNAKLAQRRRMKKSTDVRSCSSSSSFSTSSSSGTSSIKMPMKVSQSGSVCSVGSSSRAHSNNIFNFNAKRVEEYLSSLSSSGEDSVTASPASALEAAPAGEPSLKLTLSPRKRNPAPAAAQTAPAPSKPKRGKKPRDELTESNHFDQRDEDAKPVMAARCGAEREECLPSTGPLTRSKKRKLESDSSPSDEEQHSLSAKRKHFGKERNRRKTRKRCLTVILE</sequence>
<evidence type="ECO:0000256" key="1">
    <source>
        <dbReference type="ARBA" id="ARBA00001946"/>
    </source>
</evidence>
<accession>A0AAW2HY29</accession>
<dbReference type="InterPro" id="IPR011009">
    <property type="entry name" value="Kinase-like_dom_sf"/>
</dbReference>
<dbReference type="AlphaFoldDB" id="A0AAW2HY29"/>
<feature type="compositionally biased region" description="Low complexity" evidence="16">
    <location>
        <begin position="706"/>
        <end position="725"/>
    </location>
</feature>
<dbReference type="InterPro" id="IPR017441">
    <property type="entry name" value="Protein_kinase_ATP_BS"/>
</dbReference>
<keyword evidence="10 14" id="KW-0067">ATP-binding</keyword>
<gene>
    <name evidence="19" type="ORF">PYX00_006696</name>
</gene>
<reference evidence="19" key="1">
    <citation type="journal article" date="2024" name="Gigascience">
        <title>Chromosome-level genome of the poultry shaft louse Menopon gallinae provides insight into the host-switching and adaptive evolution of parasitic lice.</title>
        <authorList>
            <person name="Xu Y."/>
            <person name="Ma L."/>
            <person name="Liu S."/>
            <person name="Liang Y."/>
            <person name="Liu Q."/>
            <person name="He Z."/>
            <person name="Tian L."/>
            <person name="Duan Y."/>
            <person name="Cai W."/>
            <person name="Li H."/>
            <person name="Song F."/>
        </authorList>
    </citation>
    <scope>NUCLEOTIDE SEQUENCE</scope>
    <source>
        <strain evidence="19">Cailab_2023a</strain>
    </source>
</reference>
<feature type="binding site" evidence="14">
    <location>
        <begin position="385"/>
        <end position="393"/>
    </location>
    <ligand>
        <name>ATP</name>
        <dbReference type="ChEBI" id="CHEBI:30616"/>
    </ligand>
</feature>
<evidence type="ECO:0000256" key="7">
    <source>
        <dbReference type="ARBA" id="ARBA00022737"/>
    </source>
</evidence>
<evidence type="ECO:0000256" key="3">
    <source>
        <dbReference type="ARBA" id="ARBA00012513"/>
    </source>
</evidence>
<evidence type="ECO:0000256" key="13">
    <source>
        <dbReference type="PIRSR" id="PIRSR000606-50"/>
    </source>
</evidence>
<dbReference type="InterPro" id="IPR000961">
    <property type="entry name" value="AGC-kinase_C"/>
</dbReference>
<feature type="domain" description="AGC-kinase C-terminal" evidence="18">
    <location>
        <begin position="275"/>
        <end position="343"/>
    </location>
</feature>
<feature type="binding site" evidence="14">
    <location>
        <begin position="10"/>
        <end position="18"/>
    </location>
    <ligand>
        <name>ATP</name>
        <dbReference type="ChEBI" id="CHEBI:30616"/>
    </ligand>
</feature>
<evidence type="ECO:0000259" key="17">
    <source>
        <dbReference type="PROSITE" id="PS50011"/>
    </source>
</evidence>
<protein>
    <recommendedName>
        <fullName evidence="3">non-specific serine/threonine protein kinase</fullName>
        <ecNumber evidence="3">2.7.11.1</ecNumber>
    </recommendedName>
</protein>
<dbReference type="Gene3D" id="3.30.200.20">
    <property type="entry name" value="Phosphorylase Kinase, domain 1"/>
    <property type="match status" value="2"/>
</dbReference>
<dbReference type="SUPFAM" id="SSF56112">
    <property type="entry name" value="Protein kinase-like (PK-like)"/>
    <property type="match status" value="2"/>
</dbReference>
<dbReference type="CDD" id="cd14092">
    <property type="entry name" value="STKc_MSK_C"/>
    <property type="match status" value="1"/>
</dbReference>
<dbReference type="PANTHER" id="PTHR24351">
    <property type="entry name" value="RIBOSOMAL PROTEIN S6 KINASE"/>
    <property type="match status" value="1"/>
</dbReference>
<dbReference type="InterPro" id="IPR017892">
    <property type="entry name" value="Pkinase_C"/>
</dbReference>
<dbReference type="GO" id="GO:0004674">
    <property type="term" value="F:protein serine/threonine kinase activity"/>
    <property type="evidence" value="ECO:0007669"/>
    <property type="project" value="UniProtKB-KW"/>
</dbReference>
<dbReference type="GO" id="GO:0005524">
    <property type="term" value="F:ATP binding"/>
    <property type="evidence" value="ECO:0007669"/>
    <property type="project" value="UniProtKB-UniRule"/>
</dbReference>
<dbReference type="InterPro" id="IPR016239">
    <property type="entry name" value="Ribosomal_S6_kinase_II"/>
</dbReference>
<dbReference type="PROSITE" id="PS50011">
    <property type="entry name" value="PROTEIN_KINASE_DOM"/>
    <property type="match status" value="2"/>
</dbReference>
<dbReference type="SMART" id="SM00220">
    <property type="entry name" value="S_TKc"/>
    <property type="match status" value="2"/>
</dbReference>
<organism evidence="19">
    <name type="scientific">Menopon gallinae</name>
    <name type="common">poultry shaft louse</name>
    <dbReference type="NCBI Taxonomy" id="328185"/>
    <lineage>
        <taxon>Eukaryota</taxon>
        <taxon>Metazoa</taxon>
        <taxon>Ecdysozoa</taxon>
        <taxon>Arthropoda</taxon>
        <taxon>Hexapoda</taxon>
        <taxon>Insecta</taxon>
        <taxon>Pterygota</taxon>
        <taxon>Neoptera</taxon>
        <taxon>Paraneoptera</taxon>
        <taxon>Psocodea</taxon>
        <taxon>Troctomorpha</taxon>
        <taxon>Phthiraptera</taxon>
        <taxon>Amblycera</taxon>
        <taxon>Menoponidae</taxon>
        <taxon>Menopon</taxon>
    </lineage>
</organism>
<dbReference type="PROSITE" id="PS00107">
    <property type="entry name" value="PROTEIN_KINASE_ATP"/>
    <property type="match status" value="2"/>
</dbReference>
<keyword evidence="6" id="KW-0808">Transferase</keyword>
<proteinExistence type="inferred from homology"/>
<name>A0AAW2HY29_9NEOP</name>
<dbReference type="InterPro" id="IPR008271">
    <property type="entry name" value="Ser/Thr_kinase_AS"/>
</dbReference>
<evidence type="ECO:0000256" key="2">
    <source>
        <dbReference type="ARBA" id="ARBA00009804"/>
    </source>
</evidence>
<feature type="active site" description="Proton acceptor" evidence="13">
    <location>
        <position position="132"/>
    </location>
</feature>
<dbReference type="GO" id="GO:0035556">
    <property type="term" value="P:intracellular signal transduction"/>
    <property type="evidence" value="ECO:0007669"/>
    <property type="project" value="InterPro"/>
</dbReference>
<dbReference type="Pfam" id="PF00433">
    <property type="entry name" value="Pkinase_C"/>
    <property type="match status" value="1"/>
</dbReference>
<feature type="active site" description="Proton acceptor" evidence="13">
    <location>
        <position position="495"/>
    </location>
</feature>
<evidence type="ECO:0000256" key="16">
    <source>
        <dbReference type="SAM" id="MobiDB-lite"/>
    </source>
</evidence>
<feature type="domain" description="Protein kinase" evidence="17">
    <location>
        <begin position="4"/>
        <end position="274"/>
    </location>
</feature>
<dbReference type="PROSITE" id="PS51285">
    <property type="entry name" value="AGC_KINASE_CTER"/>
    <property type="match status" value="1"/>
</dbReference>
<feature type="compositionally biased region" description="Low complexity" evidence="16">
    <location>
        <begin position="777"/>
        <end position="793"/>
    </location>
</feature>
<evidence type="ECO:0000256" key="4">
    <source>
        <dbReference type="ARBA" id="ARBA00022527"/>
    </source>
</evidence>
<dbReference type="GO" id="GO:0000287">
    <property type="term" value="F:magnesium ion binding"/>
    <property type="evidence" value="ECO:0007669"/>
    <property type="project" value="InterPro"/>
</dbReference>
<feature type="compositionally biased region" description="Low complexity" evidence="16">
    <location>
        <begin position="804"/>
        <end position="814"/>
    </location>
</feature>
<evidence type="ECO:0000256" key="10">
    <source>
        <dbReference type="ARBA" id="ARBA00022840"/>
    </source>
</evidence>
<dbReference type="Pfam" id="PF00069">
    <property type="entry name" value="Pkinase"/>
    <property type="match status" value="2"/>
</dbReference>
<dbReference type="FunFam" id="1.10.510.10:FF:000157">
    <property type="entry name" value="Ribosomal protein S6 kinase"/>
    <property type="match status" value="1"/>
</dbReference>
<evidence type="ECO:0000256" key="5">
    <source>
        <dbReference type="ARBA" id="ARBA00022553"/>
    </source>
</evidence>
<evidence type="ECO:0000256" key="9">
    <source>
        <dbReference type="ARBA" id="ARBA00022777"/>
    </source>
</evidence>
<evidence type="ECO:0000256" key="12">
    <source>
        <dbReference type="ARBA" id="ARBA00048679"/>
    </source>
</evidence>
<evidence type="ECO:0000256" key="14">
    <source>
        <dbReference type="PIRSR" id="PIRSR000606-51"/>
    </source>
</evidence>
<comment type="similarity">
    <text evidence="2">Belongs to the protein kinase superfamily. AGC Ser/Thr protein kinase family. S6 kinase subfamily.</text>
</comment>
<keyword evidence="8 14" id="KW-0547">Nucleotide-binding</keyword>
<dbReference type="EMBL" id="JARGDH010000003">
    <property type="protein sequence ID" value="KAL0274225.1"/>
    <property type="molecule type" value="Genomic_DNA"/>
</dbReference>
<feature type="region of interest" description="Disordered" evidence="16">
    <location>
        <begin position="769"/>
        <end position="911"/>
    </location>
</feature>
<feature type="compositionally biased region" description="Basic residues" evidence="16">
    <location>
        <begin position="886"/>
        <end position="905"/>
    </location>
</feature>
<evidence type="ECO:0000256" key="8">
    <source>
        <dbReference type="ARBA" id="ARBA00022741"/>
    </source>
</evidence>
<keyword evidence="7" id="KW-0677">Repeat</keyword>
<dbReference type="FunFam" id="1.10.510.10:FF:000109">
    <property type="entry name" value="Ribosomal protein S6 kinase"/>
    <property type="match status" value="1"/>
</dbReference>
<dbReference type="EC" id="2.7.11.1" evidence="3"/>
<comment type="catalytic activity">
    <reaction evidence="11">
        <text>L-threonyl-[protein] + ATP = O-phospho-L-threonyl-[protein] + ADP + H(+)</text>
        <dbReference type="Rhea" id="RHEA:46608"/>
        <dbReference type="Rhea" id="RHEA-COMP:11060"/>
        <dbReference type="Rhea" id="RHEA-COMP:11605"/>
        <dbReference type="ChEBI" id="CHEBI:15378"/>
        <dbReference type="ChEBI" id="CHEBI:30013"/>
        <dbReference type="ChEBI" id="CHEBI:30616"/>
        <dbReference type="ChEBI" id="CHEBI:61977"/>
        <dbReference type="ChEBI" id="CHEBI:456216"/>
        <dbReference type="EC" id="2.7.11.1"/>
    </reaction>
</comment>
<comment type="cofactor">
    <cofactor evidence="1">
        <name>Mg(2+)</name>
        <dbReference type="ChEBI" id="CHEBI:18420"/>
    </cofactor>
</comment>
<keyword evidence="4" id="KW-0723">Serine/threonine-protein kinase</keyword>
<evidence type="ECO:0000313" key="19">
    <source>
        <dbReference type="EMBL" id="KAL0274225.1"/>
    </source>
</evidence>
<evidence type="ECO:0000256" key="6">
    <source>
        <dbReference type="ARBA" id="ARBA00022679"/>
    </source>
</evidence>
<dbReference type="PROSITE" id="PS00108">
    <property type="entry name" value="PROTEIN_KINASE_ST"/>
    <property type="match status" value="2"/>
</dbReference>